<dbReference type="PANTHER" id="PTHR35011">
    <property type="entry name" value="2,3-DIKETO-L-GULONATE TRAP TRANSPORTER SMALL PERMEASE PROTEIN YIAM"/>
    <property type="match status" value="1"/>
</dbReference>
<evidence type="ECO:0000313" key="11">
    <source>
        <dbReference type="EMBL" id="RAH97867.1"/>
    </source>
</evidence>
<evidence type="ECO:0000256" key="3">
    <source>
        <dbReference type="ARBA" id="ARBA00022475"/>
    </source>
</evidence>
<evidence type="ECO:0000256" key="2">
    <source>
        <dbReference type="ARBA" id="ARBA00022448"/>
    </source>
</evidence>
<evidence type="ECO:0000313" key="12">
    <source>
        <dbReference type="Proteomes" id="UP000249590"/>
    </source>
</evidence>
<evidence type="ECO:0000256" key="8">
    <source>
        <dbReference type="ARBA" id="ARBA00038436"/>
    </source>
</evidence>
<comment type="function">
    <text evidence="9">Part of the tripartite ATP-independent periplasmic (TRAP) transport system.</text>
</comment>
<keyword evidence="7 9" id="KW-0472">Membrane</keyword>
<dbReference type="GO" id="GO:0005886">
    <property type="term" value="C:plasma membrane"/>
    <property type="evidence" value="ECO:0007669"/>
    <property type="project" value="UniProtKB-SubCell"/>
</dbReference>
<evidence type="ECO:0000256" key="5">
    <source>
        <dbReference type="ARBA" id="ARBA00022692"/>
    </source>
</evidence>
<protein>
    <recommendedName>
        <fullName evidence="9">TRAP transporter small permease protein</fullName>
    </recommendedName>
</protein>
<keyword evidence="12" id="KW-1185">Reference proteome</keyword>
<comment type="caution">
    <text evidence="11">The sequence shown here is derived from an EMBL/GenBank/DDBJ whole genome shotgun (WGS) entry which is preliminary data.</text>
</comment>
<keyword evidence="3" id="KW-1003">Cell membrane</keyword>
<evidence type="ECO:0000256" key="6">
    <source>
        <dbReference type="ARBA" id="ARBA00022989"/>
    </source>
</evidence>
<feature type="transmembrane region" description="Helical" evidence="9">
    <location>
        <begin position="28"/>
        <end position="46"/>
    </location>
</feature>
<dbReference type="AlphaFoldDB" id="A0A8B2NNA1"/>
<feature type="transmembrane region" description="Helical" evidence="9">
    <location>
        <begin position="67"/>
        <end position="89"/>
    </location>
</feature>
<evidence type="ECO:0000259" key="10">
    <source>
        <dbReference type="Pfam" id="PF04290"/>
    </source>
</evidence>
<reference evidence="11 12" key="1">
    <citation type="submission" date="2018-05" db="EMBL/GenBank/DDBJ databases">
        <title>Acuticoccus sediminis sp. nov., isolated from deep-sea sediment of Indian Ocean.</title>
        <authorList>
            <person name="Liu X."/>
            <person name="Lai Q."/>
            <person name="Du Y."/>
            <person name="Sun F."/>
            <person name="Zhang X."/>
            <person name="Wang S."/>
            <person name="Shao Z."/>
        </authorList>
    </citation>
    <scope>NUCLEOTIDE SEQUENCE [LARGE SCALE GENOMIC DNA]</scope>
    <source>
        <strain evidence="11 12">PTG4-2</strain>
    </source>
</reference>
<keyword evidence="5 9" id="KW-0812">Transmembrane</keyword>
<dbReference type="EMBL" id="QHHQ01000008">
    <property type="protein sequence ID" value="RAH97867.1"/>
    <property type="molecule type" value="Genomic_DNA"/>
</dbReference>
<comment type="subcellular location">
    <subcellularLocation>
        <location evidence="1 9">Cell inner membrane</location>
        <topology evidence="1 9">Multi-pass membrane protein</topology>
    </subcellularLocation>
</comment>
<proteinExistence type="inferred from homology"/>
<comment type="similarity">
    <text evidence="8 9">Belongs to the TRAP transporter small permease family.</text>
</comment>
<organism evidence="11 12">
    <name type="scientific">Acuticoccus sediminis</name>
    <dbReference type="NCBI Taxonomy" id="2184697"/>
    <lineage>
        <taxon>Bacteria</taxon>
        <taxon>Pseudomonadati</taxon>
        <taxon>Pseudomonadota</taxon>
        <taxon>Alphaproteobacteria</taxon>
        <taxon>Hyphomicrobiales</taxon>
        <taxon>Amorphaceae</taxon>
        <taxon>Acuticoccus</taxon>
    </lineage>
</organism>
<sequence length="148" mass="16300">MVFITGHILTEIVLRSFFGTSTQVLEEFVGYGLGAMVFLALGHALRQGKLVRVDIVLGKLPSRARRALEVVLCLVTLAVMAFVMKYFWISVSRNYQRGTISMTTAATPMWIPEAVIFAGMGIFWLTLAVYALRLLVGGALIEESGINE</sequence>
<comment type="subunit">
    <text evidence="9">The complex comprises the extracytoplasmic solute receptor protein and the two transmembrane proteins.</text>
</comment>
<comment type="caution">
    <text evidence="9">Lacks conserved residue(s) required for the propagation of feature annotation.</text>
</comment>
<keyword evidence="4 9" id="KW-0997">Cell inner membrane</keyword>
<feature type="domain" description="Tripartite ATP-independent periplasmic transporters DctQ component" evidence="10">
    <location>
        <begin position="4"/>
        <end position="135"/>
    </location>
</feature>
<gene>
    <name evidence="11" type="ORF">DLJ53_28545</name>
</gene>
<keyword evidence="2 9" id="KW-0813">Transport</keyword>
<feature type="transmembrane region" description="Helical" evidence="9">
    <location>
        <begin position="109"/>
        <end position="132"/>
    </location>
</feature>
<evidence type="ECO:0000256" key="1">
    <source>
        <dbReference type="ARBA" id="ARBA00004429"/>
    </source>
</evidence>
<dbReference type="InterPro" id="IPR007387">
    <property type="entry name" value="TRAP_DctQ"/>
</dbReference>
<keyword evidence="6 9" id="KW-1133">Transmembrane helix</keyword>
<name>A0A8B2NNA1_9HYPH</name>
<accession>A0A8B2NNA1</accession>
<dbReference type="GO" id="GO:0022857">
    <property type="term" value="F:transmembrane transporter activity"/>
    <property type="evidence" value="ECO:0007669"/>
    <property type="project" value="UniProtKB-UniRule"/>
</dbReference>
<evidence type="ECO:0000256" key="9">
    <source>
        <dbReference type="RuleBase" id="RU369079"/>
    </source>
</evidence>
<evidence type="ECO:0000256" key="7">
    <source>
        <dbReference type="ARBA" id="ARBA00023136"/>
    </source>
</evidence>
<dbReference type="PANTHER" id="PTHR35011:SF10">
    <property type="entry name" value="TRAP TRANSPORTER SMALL PERMEASE PROTEIN"/>
    <property type="match status" value="1"/>
</dbReference>
<dbReference type="Proteomes" id="UP000249590">
    <property type="component" value="Unassembled WGS sequence"/>
</dbReference>
<dbReference type="InterPro" id="IPR055348">
    <property type="entry name" value="DctQ"/>
</dbReference>
<dbReference type="OrthoDB" id="9797534at2"/>
<dbReference type="GO" id="GO:0015740">
    <property type="term" value="P:C4-dicarboxylate transport"/>
    <property type="evidence" value="ECO:0007669"/>
    <property type="project" value="TreeGrafter"/>
</dbReference>
<evidence type="ECO:0000256" key="4">
    <source>
        <dbReference type="ARBA" id="ARBA00022519"/>
    </source>
</evidence>
<dbReference type="Pfam" id="PF04290">
    <property type="entry name" value="DctQ"/>
    <property type="match status" value="1"/>
</dbReference>